<name>A0A1D8PRM4_CANAL</name>
<dbReference type="Pfam" id="PF11894">
    <property type="entry name" value="Nup192"/>
    <property type="match status" value="1"/>
</dbReference>
<dbReference type="GeneID" id="3639698"/>
<reference evidence="7 8" key="1">
    <citation type="journal article" date="2004" name="Proc. Natl. Acad. Sci. U.S.A.">
        <title>The diploid genome sequence of Candida albicans.</title>
        <authorList>
            <person name="Jones T."/>
            <person name="Federspiel N.A."/>
            <person name="Chibana H."/>
            <person name="Dungan J."/>
            <person name="Kalman S."/>
            <person name="Magee B.B."/>
            <person name="Newport G."/>
            <person name="Thorstenson Y.R."/>
            <person name="Agabian N."/>
            <person name="Magee P.T."/>
            <person name="Davis R.W."/>
            <person name="Scherer S."/>
        </authorList>
    </citation>
    <scope>NUCLEOTIDE SEQUENCE [LARGE SCALE GENOMIC DNA]</scope>
    <source>
        <strain evidence="8">SC5314 / ATCC MYA-2876</strain>
    </source>
</reference>
<dbReference type="OMA" id="AYGFIEW"/>
<evidence type="ECO:0000256" key="5">
    <source>
        <dbReference type="SAM" id="MobiDB-lite"/>
    </source>
</evidence>
<evidence type="ECO:0000256" key="4">
    <source>
        <dbReference type="ARBA" id="ARBA00023242"/>
    </source>
</evidence>
<dbReference type="AlphaFoldDB" id="A0A1D8PRM4"/>
<dbReference type="VEuPathDB" id="FungiDB:CR_00230W_A"/>
<evidence type="ECO:0000256" key="1">
    <source>
        <dbReference type="ARBA" id="ARBA00004123"/>
    </source>
</evidence>
<gene>
    <name evidence="7" type="ordered locus">CAALFM_CR00230WA</name>
    <name evidence="6" type="ordered locus">orf19.7511</name>
</gene>
<dbReference type="GO" id="GO:0017056">
    <property type="term" value="F:structural constituent of nuclear pore"/>
    <property type="evidence" value="ECO:0000318"/>
    <property type="project" value="GO_Central"/>
</dbReference>
<dbReference type="SMR" id="A0A1D8PRM4"/>
<dbReference type="GO" id="GO:0044611">
    <property type="term" value="C:nuclear pore inner ring"/>
    <property type="evidence" value="ECO:0000318"/>
    <property type="project" value="GO_Central"/>
</dbReference>
<dbReference type="CGD" id="CAL0000198338">
    <property type="gene designation" value="orf19.7511"/>
</dbReference>
<dbReference type="STRING" id="237561.A0A1D8PRM4"/>
<evidence type="ECO:0000256" key="3">
    <source>
        <dbReference type="ARBA" id="ARBA00022448"/>
    </source>
</evidence>
<comment type="similarity">
    <text evidence="2">Belongs to the NUP186/NUP192/NUP205 family.</text>
</comment>
<dbReference type="OrthoDB" id="2019644at2759"/>
<keyword evidence="3" id="KW-0813">Transport</keyword>
<reference evidence="7 8" key="3">
    <citation type="journal article" date="2013" name="Genome Biol.">
        <title>Assembly of a phased diploid Candida albicans genome facilitates allele-specific measurements and provides a simple model for repeat and indel structure.</title>
        <authorList>
            <person name="Muzzey D."/>
            <person name="Schwartz K."/>
            <person name="Weissman J.S."/>
            <person name="Sherlock G."/>
        </authorList>
    </citation>
    <scope>NUCLEOTIDE SEQUENCE [LARGE SCALE GENOMIC DNA]</scope>
    <source>
        <strain evidence="8">SC5314 / ATCC MYA-2876</strain>
    </source>
</reference>
<dbReference type="InterPro" id="IPR021827">
    <property type="entry name" value="Nup186/Nup192/Nup205"/>
</dbReference>
<accession>A0A1D8PRM4</accession>
<dbReference type="DNASU" id="3639698"/>
<dbReference type="EMBL" id="CP017630">
    <property type="protein sequence ID" value="AOW30794.1"/>
    <property type="molecule type" value="Genomic_DNA"/>
</dbReference>
<feature type="region of interest" description="Disordered" evidence="5">
    <location>
        <begin position="461"/>
        <end position="493"/>
    </location>
</feature>
<reference evidence="7 8" key="2">
    <citation type="journal article" date="2007" name="Genome Biol.">
        <title>Assembly of the Candida albicans genome into sixteen supercontigs aligned on the eight chromosomes.</title>
        <authorList>
            <person name="van het Hoog M."/>
            <person name="Rast T.J."/>
            <person name="Martchenko M."/>
            <person name="Grindle S."/>
            <person name="Dignard D."/>
            <person name="Hogues H."/>
            <person name="Cuomo C."/>
            <person name="Berriman M."/>
            <person name="Scherer S."/>
            <person name="Magee B.B."/>
            <person name="Whiteway M."/>
            <person name="Chibana H."/>
            <person name="Nantel A."/>
            <person name="Magee P.T."/>
        </authorList>
    </citation>
    <scope>GENOME REANNOTATION</scope>
    <source>
        <strain evidence="8">SC5314 / ATCC MYA-2876</strain>
    </source>
</reference>
<feature type="compositionally biased region" description="Acidic residues" evidence="5">
    <location>
        <begin position="466"/>
        <end position="482"/>
    </location>
</feature>
<dbReference type="GO" id="GO:0006999">
    <property type="term" value="P:nuclear pore organization"/>
    <property type="evidence" value="ECO:0000318"/>
    <property type="project" value="GO_Central"/>
</dbReference>
<protein>
    <recommendedName>
        <fullName evidence="9">Nucleoporin</fullName>
    </recommendedName>
</protein>
<evidence type="ECO:0000313" key="6">
    <source>
        <dbReference type="CGD" id="CAL0000198338"/>
    </source>
</evidence>
<dbReference type="PANTHER" id="PTHR31344">
    <property type="entry name" value="NUCLEAR PORE COMPLEX PROTEIN NUP205"/>
    <property type="match status" value="1"/>
</dbReference>
<dbReference type="KEGG" id="cal:CAALFM_CR00230WA"/>
<dbReference type="FunCoup" id="A0A1D8PRM4">
    <property type="interactions" value="187"/>
</dbReference>
<proteinExistence type="inferred from homology"/>
<dbReference type="eggNOG" id="KOG1835">
    <property type="taxonomic scope" value="Eukaryota"/>
</dbReference>
<keyword evidence="8" id="KW-1185">Reference proteome</keyword>
<dbReference type="RefSeq" id="XP_718668.1">
    <property type="nucleotide sequence ID" value="XM_713575.1"/>
</dbReference>
<sequence>MSGIFNWSSDVFADIYNTLKFESNIDLDTIDFTSIKNDLANVLITPVPSDQSRSKLGDASKPVALPSGDEVKLNQASIEITGVLSNELDLDELNTAELLYNASDLSYKKGTSIGDSARLAYYLRAHYILNIVGYLVSHKRLDIITNNNQVLFDNILKSFSKIYTLSGKLNDMIDKQKVTGDINNLAFINCINYSRSQLFNAHELLGQVVFGLADNYYESYGTLNNYKSLVEFISKNISDEDVFVIHFLPSTLQLFKKLLQLGEESLVDQFYKTITSSILKDYEANNFSKSEDIDLSKSKLSGFEIVTSFIFLTEFIPWCKQSSSRTAKYDFKDDILKYMEFLISYGVMERLLSYCSETANAKTQQVYDWSNMYDFRALLQKNFPRLTPAKFHYPGNQELLNAVRPGYENVSKLIDISFLTLDPSLNETLVSPFFQSFFSVFISNAAVVMTSLRDSEEDFVLSSLNESDEEEEEEESDSDEDSSTPKNKEKSTGLDLDKIAQRAELERFYLAFAYTYNNRPELCALFWGNEQVTHDIIGFISWGLANNTSPLITATFCLLLGSLASAGAEATSRIWEILVHNNNNASTRKNDFSKISVDSLYDSLKYYIDSLNESFEQDLNAQLMLNQKKQDFLFSTTTSKQDLDDSGENRIVIELAEDSLVFISGFIQLLSAIVKNLNTKNERSKEIKSVVYTRFSPIIKGFLKFDNLINGSRFLQVDASIQSTNNPKFIDLPNVFVSDDSRIILTNLILTFLGDFVTNDSDPYIRYEIWRLVDRWMYQGLHSLPEDKKDDAFRHIKRKYISKKNVPINQAFSTNLTHLSQIGNFTVLVKKLLTPYADSNEAFTKYSLLYPCDLGSGYRFNNQLGIWPYIEFLMQNVFANSATIANKRDRVNLQLNLLELFSNALQEVDWKFLIDVAPKIIRDLKNFNGIFDSLIPGVQLDFEVFVKLHHSVAVINYLFENKTFSALFKLVNIGVDSVNESGESAALVSHALGLINSLLRVQNSFINKLLPILRNKDTQQQLHCGTAIGIGTSMSLSLATPRTIFDCIYYPKNLGTHGVADFYEVILFHLSAVVQFALYVSCENTISNKAISILKGVSQSKFFVTRVSSSADPLLNNDRLITTFENIDESIKIKFAFIDKFEELEDSLNMKYEILDFVLGNLNQFDGKVATTAHFLLGYKVKGDTLDLVQTNDQNTLLKSFLNTLSISLDLISEIDYNNGNNHIIDVGPAKLSSLILQILIKLCQDPISSSITLNQLREYEELFEKLVNCQPKLDLNTVWCGNQFDGDLQIDASNVFVDNQASTQAFFSFINQRNLILQYLSLEFHSVKSRTKREYYSKVLTNDKEFVNRTPKVLTFLNILNYSFKNFEVQKYEWLDQKFNMSLLLAEVNAQKNGTLDFSVLTKVFRLLCQTSNLITPESKQLFAEEIMVEGSKISDFVTKYSVSTDLKDVQLKCLHSWCQLIEILVTDSGINSSNFILEVLQVIIPKINDYFDVDISFSEEMVSLCVLLFDLYDQSTLADRKGEDFALGIERLIPLFQTCIAGILNSNSTPSLRSDLYVVGNKFLLKCFERESFLKQVMHIIKSVDKKFFQVICNDAIYSEGPSRITSTLFLESLVHLGTLVKVDFILNALIKNNALSLLVRSVKRTDAMIKLCQEKNSGVTLDHFIFDLMAFKATLYFFVRVAKSKNGALQLIQNELFSILHQSKFLQIDPDIGLSLRIEEVQDHKTVNVNVLLDTPLSITDLVDPYKLRSENTISYFEFLVPIFQLLTTVLLSMGPNYQPAIIQTRELMKSVNRLVVGVMKRDFLVETKQIGQGLYKEESHELVSLKELVKLFILIDSLAHYSV</sequence>
<evidence type="ECO:0008006" key="9">
    <source>
        <dbReference type="Google" id="ProtNLM"/>
    </source>
</evidence>
<dbReference type="Proteomes" id="UP000000559">
    <property type="component" value="Chromosome R"/>
</dbReference>
<dbReference type="PANTHER" id="PTHR31344:SF0">
    <property type="entry name" value="NUCLEAR PORE COMPLEX PROTEIN NUP205"/>
    <property type="match status" value="1"/>
</dbReference>
<keyword evidence="4" id="KW-0539">Nucleus</keyword>
<evidence type="ECO:0000256" key="2">
    <source>
        <dbReference type="ARBA" id="ARBA00005892"/>
    </source>
</evidence>
<evidence type="ECO:0000313" key="8">
    <source>
        <dbReference type="Proteomes" id="UP000000559"/>
    </source>
</evidence>
<dbReference type="InParanoid" id="A0A1D8PRM4"/>
<comment type="subcellular location">
    <subcellularLocation>
        <location evidence="1">Nucleus</location>
    </subcellularLocation>
</comment>
<evidence type="ECO:0000313" key="7">
    <source>
        <dbReference type="EMBL" id="AOW30794.1"/>
    </source>
</evidence>
<organism evidence="7 8">
    <name type="scientific">Candida albicans (strain SC5314 / ATCC MYA-2876)</name>
    <name type="common">Yeast</name>
    <dbReference type="NCBI Taxonomy" id="237561"/>
    <lineage>
        <taxon>Eukaryota</taxon>
        <taxon>Fungi</taxon>
        <taxon>Dikarya</taxon>
        <taxon>Ascomycota</taxon>
        <taxon>Saccharomycotina</taxon>
        <taxon>Pichiomycetes</taxon>
        <taxon>Debaryomycetaceae</taxon>
        <taxon>Candida/Lodderomyces clade</taxon>
        <taxon>Candida</taxon>
    </lineage>
</organism>